<dbReference type="Gene3D" id="3.40.630.30">
    <property type="match status" value="1"/>
</dbReference>
<dbReference type="Pfam" id="PF00583">
    <property type="entry name" value="Acetyltransf_1"/>
    <property type="match status" value="1"/>
</dbReference>
<keyword evidence="2" id="KW-0808">Transferase</keyword>
<name>A0A8J5X1T2_DIALT</name>
<protein>
    <recommendedName>
        <fullName evidence="5">N-acetyltransferase domain-containing protein</fullName>
    </recommendedName>
</protein>
<evidence type="ECO:0000313" key="6">
    <source>
        <dbReference type="EMBL" id="KAG8458591.1"/>
    </source>
</evidence>
<organism evidence="6 7">
    <name type="scientific">Diacronema lutheri</name>
    <name type="common">Unicellular marine alga</name>
    <name type="synonym">Monochrysis lutheri</name>
    <dbReference type="NCBI Taxonomy" id="2081491"/>
    <lineage>
        <taxon>Eukaryota</taxon>
        <taxon>Haptista</taxon>
        <taxon>Haptophyta</taxon>
        <taxon>Pavlovophyceae</taxon>
        <taxon>Pavlovales</taxon>
        <taxon>Pavlovaceae</taxon>
        <taxon>Diacronema</taxon>
    </lineage>
</organism>
<reference evidence="6" key="1">
    <citation type="submission" date="2021-05" db="EMBL/GenBank/DDBJ databases">
        <title>The genome of the haptophyte Pavlova lutheri (Diacronema luteri, Pavlovales) - a model for lipid biosynthesis in eukaryotic algae.</title>
        <authorList>
            <person name="Hulatt C.J."/>
            <person name="Posewitz M.C."/>
        </authorList>
    </citation>
    <scope>NUCLEOTIDE SEQUENCE</scope>
    <source>
        <strain evidence="6">NIVA-4/92</strain>
    </source>
</reference>
<accession>A0A8J5X1T2</accession>
<evidence type="ECO:0000256" key="3">
    <source>
        <dbReference type="ARBA" id="ARBA00023315"/>
    </source>
</evidence>
<dbReference type="SUPFAM" id="SSF55729">
    <property type="entry name" value="Acyl-CoA N-acyltransferases (Nat)"/>
    <property type="match status" value="1"/>
</dbReference>
<dbReference type="InterPro" id="IPR016181">
    <property type="entry name" value="Acyl_CoA_acyltransferase"/>
</dbReference>
<dbReference type="AlphaFoldDB" id="A0A8J5X1T2"/>
<dbReference type="InterPro" id="IPR000182">
    <property type="entry name" value="GNAT_dom"/>
</dbReference>
<evidence type="ECO:0000313" key="7">
    <source>
        <dbReference type="Proteomes" id="UP000751190"/>
    </source>
</evidence>
<proteinExistence type="inferred from homology"/>
<dbReference type="PANTHER" id="PTHR10545">
    <property type="entry name" value="DIAMINE N-ACETYLTRANSFERASE"/>
    <property type="match status" value="1"/>
</dbReference>
<evidence type="ECO:0000256" key="1">
    <source>
        <dbReference type="ARBA" id="ARBA00008694"/>
    </source>
</evidence>
<comment type="caution">
    <text evidence="6">The sequence shown here is derived from an EMBL/GenBank/DDBJ whole genome shotgun (WGS) entry which is preliminary data.</text>
</comment>
<dbReference type="Proteomes" id="UP000751190">
    <property type="component" value="Unassembled WGS sequence"/>
</dbReference>
<dbReference type="GO" id="GO:0008080">
    <property type="term" value="F:N-acetyltransferase activity"/>
    <property type="evidence" value="ECO:0007669"/>
    <property type="project" value="TreeGrafter"/>
</dbReference>
<evidence type="ECO:0000256" key="4">
    <source>
        <dbReference type="SAM" id="MobiDB-lite"/>
    </source>
</evidence>
<dbReference type="PANTHER" id="PTHR10545:SF29">
    <property type="entry name" value="GH14572P-RELATED"/>
    <property type="match status" value="1"/>
</dbReference>
<keyword evidence="3" id="KW-0012">Acyltransferase</keyword>
<dbReference type="EMBL" id="JAGTXO010000049">
    <property type="protein sequence ID" value="KAG8458591.1"/>
    <property type="molecule type" value="Genomic_DNA"/>
</dbReference>
<feature type="region of interest" description="Disordered" evidence="4">
    <location>
        <begin position="182"/>
        <end position="212"/>
    </location>
</feature>
<gene>
    <name evidence="6" type="ORF">KFE25_008388</name>
</gene>
<dbReference type="OMA" id="HRVDWHV"/>
<dbReference type="InterPro" id="IPR051016">
    <property type="entry name" value="Diverse_Substrate_AcTransf"/>
</dbReference>
<dbReference type="FunFam" id="3.40.630.30:FF:000064">
    <property type="entry name" value="GNAT family acetyltransferase"/>
    <property type="match status" value="1"/>
</dbReference>
<feature type="domain" description="N-acetyltransferase" evidence="5">
    <location>
        <begin position="19"/>
        <end position="173"/>
    </location>
</feature>
<evidence type="ECO:0000256" key="2">
    <source>
        <dbReference type="ARBA" id="ARBA00022679"/>
    </source>
</evidence>
<evidence type="ECO:0000259" key="5">
    <source>
        <dbReference type="PROSITE" id="PS51186"/>
    </source>
</evidence>
<dbReference type="CDD" id="cd04301">
    <property type="entry name" value="NAT_SF"/>
    <property type="match status" value="1"/>
</dbReference>
<feature type="compositionally biased region" description="Basic and acidic residues" evidence="4">
    <location>
        <begin position="189"/>
        <end position="198"/>
    </location>
</feature>
<dbReference type="OrthoDB" id="7305308at2759"/>
<keyword evidence="7" id="KW-1185">Reference proteome</keyword>
<sequence>MLVAQVLVAVFAANRRDAVRVFDASPADAPYVHAMLRELAQFEGLLGEPRVTVDQLARDLRAGHCWCILAEAEPGASPCGYALGYHSYCTWEGRGLYLEDLYVRPDMRSRGIGRSLISAVAERALETGCARLQWQSLEWNERACRFYTEIVGADEFRTDGARWLNLILRPPAMRSLVAGGRVGASDSGCEARGRECGGPKRAGSQPEGRANA</sequence>
<comment type="similarity">
    <text evidence="1">Belongs to the acetyltransferase family.</text>
</comment>
<dbReference type="PROSITE" id="PS51186">
    <property type="entry name" value="GNAT"/>
    <property type="match status" value="1"/>
</dbReference>